<dbReference type="InterPro" id="IPR050904">
    <property type="entry name" value="Adhesion/Biosynth-related"/>
</dbReference>
<dbReference type="Pfam" id="PF02469">
    <property type="entry name" value="Fasciclin"/>
    <property type="match status" value="3"/>
</dbReference>
<dbReference type="EMBL" id="MTBC01000005">
    <property type="protein sequence ID" value="OQD42620.1"/>
    <property type="molecule type" value="Genomic_DNA"/>
</dbReference>
<organism evidence="3 4">
    <name type="scientific">Croceivirga radicis</name>
    <dbReference type="NCBI Taxonomy" id="1929488"/>
    <lineage>
        <taxon>Bacteria</taxon>
        <taxon>Pseudomonadati</taxon>
        <taxon>Bacteroidota</taxon>
        <taxon>Flavobacteriia</taxon>
        <taxon>Flavobacteriales</taxon>
        <taxon>Flavobacteriaceae</taxon>
        <taxon>Croceivirga</taxon>
    </lineage>
</organism>
<evidence type="ECO:0000313" key="4">
    <source>
        <dbReference type="Proteomes" id="UP000191680"/>
    </source>
</evidence>
<reference evidence="3 4" key="1">
    <citation type="submission" date="2016-12" db="EMBL/GenBank/DDBJ databases">
        <authorList>
            <person name="Song W.-J."/>
            <person name="Kurnit D.M."/>
        </authorList>
    </citation>
    <scope>NUCLEOTIDE SEQUENCE [LARGE SCALE GENOMIC DNA]</scope>
    <source>
        <strain evidence="3 4">HSG9</strain>
    </source>
</reference>
<dbReference type="Proteomes" id="UP000191680">
    <property type="component" value="Unassembled WGS sequence"/>
</dbReference>
<feature type="compositionally biased region" description="Acidic residues" evidence="1">
    <location>
        <begin position="45"/>
        <end position="56"/>
    </location>
</feature>
<dbReference type="AlphaFoldDB" id="A0A1V6LQY8"/>
<proteinExistence type="predicted"/>
<feature type="domain" description="FAS1" evidence="2">
    <location>
        <begin position="382"/>
        <end position="524"/>
    </location>
</feature>
<gene>
    <name evidence="3" type="ORF">BUL40_08815</name>
</gene>
<comment type="caution">
    <text evidence="3">The sequence shown here is derived from an EMBL/GenBank/DDBJ whole genome shotgun (WGS) entry which is preliminary data.</text>
</comment>
<dbReference type="GO" id="GO:0005615">
    <property type="term" value="C:extracellular space"/>
    <property type="evidence" value="ECO:0007669"/>
    <property type="project" value="TreeGrafter"/>
</dbReference>
<dbReference type="OrthoDB" id="9800666at2"/>
<evidence type="ECO:0000259" key="2">
    <source>
        <dbReference type="PROSITE" id="PS50213"/>
    </source>
</evidence>
<accession>A0A1V6LQY8</accession>
<dbReference type="InterPro" id="IPR036378">
    <property type="entry name" value="FAS1_dom_sf"/>
</dbReference>
<feature type="domain" description="FAS1" evidence="2">
    <location>
        <begin position="228"/>
        <end position="365"/>
    </location>
</feature>
<feature type="region of interest" description="Disordered" evidence="1">
    <location>
        <begin position="27"/>
        <end position="57"/>
    </location>
</feature>
<keyword evidence="4" id="KW-1185">Reference proteome</keyword>
<evidence type="ECO:0000313" key="3">
    <source>
        <dbReference type="EMBL" id="OQD42620.1"/>
    </source>
</evidence>
<feature type="domain" description="FAS1" evidence="2">
    <location>
        <begin position="60"/>
        <end position="203"/>
    </location>
</feature>
<dbReference type="PROSITE" id="PS50213">
    <property type="entry name" value="FAS1"/>
    <property type="match status" value="3"/>
</dbReference>
<dbReference type="InterPro" id="IPR000782">
    <property type="entry name" value="FAS1_domain"/>
</dbReference>
<dbReference type="PANTHER" id="PTHR10900">
    <property type="entry name" value="PERIOSTIN-RELATED"/>
    <property type="match status" value="1"/>
</dbReference>
<sequence length="527" mass="58243">MRTLPTYFKSLILIIVFSICTNCKKGDDGPITEQEDTTQSSEENTNQEEANDEPDNETTAVNLQELIANTEELELLNEAFTVANLNDVLKDENPLTVFAPSNGAIQLLFDFLGESYTSFSDFDSSVEKLILQDIIKYHMVAENLPTTSLVSGDYNTLQNDQTFLLALDTESFTITDATTTAANSTTMDLDATNGTLHIIDKILISQETADLLADIGIDINNPPNGEAIPTLKEFIIQNESFSVLKEALELTNLLDTLGEEGPFTILLPTNNSIGFLLSLAGNNELLEFDTTEEIDLLKTVLSYHILNGIHPVNSLEAGQLETLSGENITVTSTKQFFDFTGEPVHITTPDIPARNGIIHLIDRILIPEQAILQLVENSAINDLGIMDYIGENPAFVTAILLAQDHIDQLLNTDRPFTLFIPEHTSLINRLKQLPTINSLQDLNSPENIMLLADVISYHQIPNQKLNMESLVEGLELTTQQGNTIKVIEQGGHKFLVDVHNHTSKILNIDLETTDASIFSIETALMPY</sequence>
<dbReference type="Gene3D" id="2.30.180.10">
    <property type="entry name" value="FAS1 domain"/>
    <property type="match status" value="3"/>
</dbReference>
<evidence type="ECO:0000256" key="1">
    <source>
        <dbReference type="SAM" id="MobiDB-lite"/>
    </source>
</evidence>
<dbReference type="SUPFAM" id="SSF82153">
    <property type="entry name" value="FAS1 domain"/>
    <property type="match status" value="3"/>
</dbReference>
<name>A0A1V6LQY8_9FLAO</name>
<dbReference type="RefSeq" id="WP_080318962.1">
    <property type="nucleotide sequence ID" value="NZ_MTBC01000005.1"/>
</dbReference>
<dbReference type="PANTHER" id="PTHR10900:SF77">
    <property type="entry name" value="FI19380P1"/>
    <property type="match status" value="1"/>
</dbReference>
<dbReference type="SMART" id="SM00554">
    <property type="entry name" value="FAS1"/>
    <property type="match status" value="3"/>
</dbReference>
<protein>
    <recommendedName>
        <fullName evidence="2">FAS1 domain-containing protein</fullName>
    </recommendedName>
</protein>